<dbReference type="EMBL" id="MU277222">
    <property type="protein sequence ID" value="KAI0059929.1"/>
    <property type="molecule type" value="Genomic_DNA"/>
</dbReference>
<keyword evidence="2" id="KW-1185">Reference proteome</keyword>
<dbReference type="Proteomes" id="UP000814140">
    <property type="component" value="Unassembled WGS sequence"/>
</dbReference>
<name>A0ACB8STW0_9AGAM</name>
<gene>
    <name evidence="1" type="ORF">BV25DRAFT_1918062</name>
</gene>
<evidence type="ECO:0000313" key="1">
    <source>
        <dbReference type="EMBL" id="KAI0059929.1"/>
    </source>
</evidence>
<comment type="caution">
    <text evidence="1">The sequence shown here is derived from an EMBL/GenBank/DDBJ whole genome shotgun (WGS) entry which is preliminary data.</text>
</comment>
<proteinExistence type="predicted"/>
<protein>
    <submittedName>
        <fullName evidence="1">Alcohol oxidase</fullName>
    </submittedName>
</protein>
<accession>A0ACB8STW0</accession>
<evidence type="ECO:0000313" key="2">
    <source>
        <dbReference type="Proteomes" id="UP000814140"/>
    </source>
</evidence>
<sequence length="624" mass="66228">MSSILPHVRCALILAALSSSALAASRPFGVITNPAQFSQQKFDYLVVGGGTAGLVVAARLTENSKVNVGVIEGGTYRPDDPILNVPQNVVQAIGNPLYDWGFASVPQPALDGRVIASPRGKVLGGSSSVNAFLWARASEGDYDVWDTQFGNGPGWSWNGLLPYFKKTESWSKPPLVLPNQTIPESLIQAHGTNGPLAISYNSYIPQPFVPSIEAAENLGIPFNSDPDSGNFTDVLLPLRSISPHGVRTSSASGYFAPNSGRKNLLVLTGVRASKINTQSKRGSVAATGVQYVANGTTYTASAGKEVILSAGALQTPQLLELSGIGNKTLLKSLNITSVLDLPGVGENLQDQTTVASDWFVKPGVLTIDALRFNSTFQQQQSQLYNTSGTGAYSYFGSPLFPVPPKVFIDPGNLTALTNSLSSLAPKTALQNRQFQILKQDLAAQKIGWGEYTLLPQGGFASLPNENSSYVTAIFTNYLPFSRGSVHINTTDPNAAPIIDPEYFSVPFDLNFNSLATSWVQNWLNAQPLANLVGDRNTPPASVQTQADFDNYVKEAVSSALHPMGTAAMASKALGGVVDNTLKVYGTSNLRVVDASVLPSMIASVLQATVYAIAEKASDIIKAAN</sequence>
<organism evidence="1 2">
    <name type="scientific">Artomyces pyxidatus</name>
    <dbReference type="NCBI Taxonomy" id="48021"/>
    <lineage>
        <taxon>Eukaryota</taxon>
        <taxon>Fungi</taxon>
        <taxon>Dikarya</taxon>
        <taxon>Basidiomycota</taxon>
        <taxon>Agaricomycotina</taxon>
        <taxon>Agaricomycetes</taxon>
        <taxon>Russulales</taxon>
        <taxon>Auriscalpiaceae</taxon>
        <taxon>Artomyces</taxon>
    </lineage>
</organism>
<reference evidence="1" key="1">
    <citation type="submission" date="2021-03" db="EMBL/GenBank/DDBJ databases">
        <authorList>
            <consortium name="DOE Joint Genome Institute"/>
            <person name="Ahrendt S."/>
            <person name="Looney B.P."/>
            <person name="Miyauchi S."/>
            <person name="Morin E."/>
            <person name="Drula E."/>
            <person name="Courty P.E."/>
            <person name="Chicoki N."/>
            <person name="Fauchery L."/>
            <person name="Kohler A."/>
            <person name="Kuo A."/>
            <person name="Labutti K."/>
            <person name="Pangilinan J."/>
            <person name="Lipzen A."/>
            <person name="Riley R."/>
            <person name="Andreopoulos W."/>
            <person name="He G."/>
            <person name="Johnson J."/>
            <person name="Barry K.W."/>
            <person name="Grigoriev I.V."/>
            <person name="Nagy L."/>
            <person name="Hibbett D."/>
            <person name="Henrissat B."/>
            <person name="Matheny P.B."/>
            <person name="Labbe J."/>
            <person name="Martin F."/>
        </authorList>
    </citation>
    <scope>NUCLEOTIDE SEQUENCE</scope>
    <source>
        <strain evidence="1">HHB10654</strain>
    </source>
</reference>
<reference evidence="1" key="2">
    <citation type="journal article" date="2022" name="New Phytol.">
        <title>Evolutionary transition to the ectomycorrhizal habit in the genomes of a hyperdiverse lineage of mushroom-forming fungi.</title>
        <authorList>
            <person name="Looney B."/>
            <person name="Miyauchi S."/>
            <person name="Morin E."/>
            <person name="Drula E."/>
            <person name="Courty P.E."/>
            <person name="Kohler A."/>
            <person name="Kuo A."/>
            <person name="LaButti K."/>
            <person name="Pangilinan J."/>
            <person name="Lipzen A."/>
            <person name="Riley R."/>
            <person name="Andreopoulos W."/>
            <person name="He G."/>
            <person name="Johnson J."/>
            <person name="Nolan M."/>
            <person name="Tritt A."/>
            <person name="Barry K.W."/>
            <person name="Grigoriev I.V."/>
            <person name="Nagy L.G."/>
            <person name="Hibbett D."/>
            <person name="Henrissat B."/>
            <person name="Matheny P.B."/>
            <person name="Labbe J."/>
            <person name="Martin F.M."/>
        </authorList>
    </citation>
    <scope>NUCLEOTIDE SEQUENCE</scope>
    <source>
        <strain evidence="1">HHB10654</strain>
    </source>
</reference>